<dbReference type="InterPro" id="IPR007627">
    <property type="entry name" value="RNA_pol_sigma70_r2"/>
</dbReference>
<evidence type="ECO:0000259" key="7">
    <source>
        <dbReference type="Pfam" id="PF08281"/>
    </source>
</evidence>
<keyword evidence="4" id="KW-0238">DNA-binding</keyword>
<dbReference type="SUPFAM" id="SSF88659">
    <property type="entry name" value="Sigma3 and sigma4 domains of RNA polymerase sigma factors"/>
    <property type="match status" value="1"/>
</dbReference>
<keyword evidence="2" id="KW-0805">Transcription regulation</keyword>
<dbReference type="Gene3D" id="1.10.10.10">
    <property type="entry name" value="Winged helix-like DNA-binding domain superfamily/Winged helix DNA-binding domain"/>
    <property type="match status" value="1"/>
</dbReference>
<dbReference type="Gene3D" id="1.10.1740.10">
    <property type="match status" value="1"/>
</dbReference>
<dbReference type="EMBL" id="BAAARN010000003">
    <property type="protein sequence ID" value="GAA2737925.1"/>
    <property type="molecule type" value="Genomic_DNA"/>
</dbReference>
<dbReference type="InterPro" id="IPR013324">
    <property type="entry name" value="RNA_pol_sigma_r3/r4-like"/>
</dbReference>
<evidence type="ECO:0000256" key="1">
    <source>
        <dbReference type="ARBA" id="ARBA00010641"/>
    </source>
</evidence>
<dbReference type="NCBIfam" id="TIGR02937">
    <property type="entry name" value="sigma70-ECF"/>
    <property type="match status" value="1"/>
</dbReference>
<organism evidence="8 9">
    <name type="scientific">Pedococcus aerophilus</name>
    <dbReference type="NCBI Taxonomy" id="436356"/>
    <lineage>
        <taxon>Bacteria</taxon>
        <taxon>Bacillati</taxon>
        <taxon>Actinomycetota</taxon>
        <taxon>Actinomycetes</taxon>
        <taxon>Micrococcales</taxon>
        <taxon>Intrasporangiaceae</taxon>
        <taxon>Pedococcus</taxon>
    </lineage>
</organism>
<evidence type="ECO:0000313" key="8">
    <source>
        <dbReference type="EMBL" id="GAA2737925.1"/>
    </source>
</evidence>
<sequence>MAGFERFVQSRSHVLLRTAYLLAGDRHLAEDLLQDTLSKVAQHWEVVVAEGNPEAYARTVLYHRAVDTWRTRLRRPKVVGDVVREPAEPSDLFGDSDRRMLLRSALARLTARQRAVLVLRFYEDRTEAQAAEVLGCSVSTVKTTTRAALERLRVTAPELAELTDRMVVSP</sequence>
<evidence type="ECO:0000256" key="3">
    <source>
        <dbReference type="ARBA" id="ARBA00023082"/>
    </source>
</evidence>
<dbReference type="InterPro" id="IPR014325">
    <property type="entry name" value="RNA_pol_sigma-E_actinobac"/>
</dbReference>
<evidence type="ECO:0000256" key="2">
    <source>
        <dbReference type="ARBA" id="ARBA00023015"/>
    </source>
</evidence>
<dbReference type="CDD" id="cd06171">
    <property type="entry name" value="Sigma70_r4"/>
    <property type="match status" value="1"/>
</dbReference>
<evidence type="ECO:0000256" key="4">
    <source>
        <dbReference type="ARBA" id="ARBA00023125"/>
    </source>
</evidence>
<evidence type="ECO:0000313" key="9">
    <source>
        <dbReference type="Proteomes" id="UP001501326"/>
    </source>
</evidence>
<gene>
    <name evidence="8" type="ORF">GCM10009867_27120</name>
</gene>
<comment type="caution">
    <text evidence="8">The sequence shown here is derived from an EMBL/GenBank/DDBJ whole genome shotgun (WGS) entry which is preliminary data.</text>
</comment>
<dbReference type="PANTHER" id="PTHR43133">
    <property type="entry name" value="RNA POLYMERASE ECF-TYPE SIGMA FACTO"/>
    <property type="match status" value="1"/>
</dbReference>
<dbReference type="InterPro" id="IPR014284">
    <property type="entry name" value="RNA_pol_sigma-70_dom"/>
</dbReference>
<keyword evidence="9" id="KW-1185">Reference proteome</keyword>
<evidence type="ECO:0000259" key="6">
    <source>
        <dbReference type="Pfam" id="PF04542"/>
    </source>
</evidence>
<comment type="similarity">
    <text evidence="1">Belongs to the sigma-70 factor family. ECF subfamily.</text>
</comment>
<dbReference type="Proteomes" id="UP001501326">
    <property type="component" value="Unassembled WGS sequence"/>
</dbReference>
<dbReference type="NCBIfam" id="TIGR02983">
    <property type="entry name" value="SigE-fam_strep"/>
    <property type="match status" value="1"/>
</dbReference>
<dbReference type="InterPro" id="IPR036388">
    <property type="entry name" value="WH-like_DNA-bd_sf"/>
</dbReference>
<proteinExistence type="inferred from homology"/>
<dbReference type="Pfam" id="PF08281">
    <property type="entry name" value="Sigma70_r4_2"/>
    <property type="match status" value="1"/>
</dbReference>
<feature type="domain" description="RNA polymerase sigma factor 70 region 4 type 2" evidence="7">
    <location>
        <begin position="100"/>
        <end position="152"/>
    </location>
</feature>
<feature type="domain" description="RNA polymerase sigma-70 region 2" evidence="6">
    <location>
        <begin position="10"/>
        <end position="73"/>
    </location>
</feature>
<evidence type="ECO:0000256" key="5">
    <source>
        <dbReference type="ARBA" id="ARBA00023163"/>
    </source>
</evidence>
<dbReference type="InterPro" id="IPR013325">
    <property type="entry name" value="RNA_pol_sigma_r2"/>
</dbReference>
<dbReference type="SUPFAM" id="SSF88946">
    <property type="entry name" value="Sigma2 domain of RNA polymerase sigma factors"/>
    <property type="match status" value="1"/>
</dbReference>
<dbReference type="InterPro" id="IPR013249">
    <property type="entry name" value="RNA_pol_sigma70_r4_t2"/>
</dbReference>
<dbReference type="InterPro" id="IPR039425">
    <property type="entry name" value="RNA_pol_sigma-70-like"/>
</dbReference>
<keyword evidence="5" id="KW-0804">Transcription</keyword>
<reference evidence="9" key="1">
    <citation type="journal article" date="2019" name="Int. J. Syst. Evol. Microbiol.">
        <title>The Global Catalogue of Microorganisms (GCM) 10K type strain sequencing project: providing services to taxonomists for standard genome sequencing and annotation.</title>
        <authorList>
            <consortium name="The Broad Institute Genomics Platform"/>
            <consortium name="The Broad Institute Genome Sequencing Center for Infectious Disease"/>
            <person name="Wu L."/>
            <person name="Ma J."/>
        </authorList>
    </citation>
    <scope>NUCLEOTIDE SEQUENCE [LARGE SCALE GENOMIC DNA]</scope>
    <source>
        <strain evidence="9">JCM 16378</strain>
    </source>
</reference>
<dbReference type="PANTHER" id="PTHR43133:SF50">
    <property type="entry name" value="ECF RNA POLYMERASE SIGMA FACTOR SIGM"/>
    <property type="match status" value="1"/>
</dbReference>
<accession>A0ABP6HBX4</accession>
<protein>
    <submittedName>
        <fullName evidence="8">SigE family RNA polymerase sigma factor</fullName>
    </submittedName>
</protein>
<dbReference type="Pfam" id="PF04542">
    <property type="entry name" value="Sigma70_r2"/>
    <property type="match status" value="1"/>
</dbReference>
<name>A0ABP6HBX4_9MICO</name>
<keyword evidence="3" id="KW-0731">Sigma factor</keyword>